<name>A0A7J8MD76_9ROSI</name>
<sequence length="37" mass="4620">MPSKYKQSKPNKQFKRRLYLRKQNLDSIRRLQSEKLI</sequence>
<accession>A0A7J8MD76</accession>
<proteinExistence type="predicted"/>
<keyword evidence="2" id="KW-1185">Reference proteome</keyword>
<gene>
    <name evidence="1" type="ORF">Golob_007618</name>
</gene>
<dbReference type="EMBL" id="JABEZX010000008">
    <property type="protein sequence ID" value="MBA0562586.1"/>
    <property type="molecule type" value="Genomic_DNA"/>
</dbReference>
<evidence type="ECO:0000313" key="2">
    <source>
        <dbReference type="Proteomes" id="UP000593572"/>
    </source>
</evidence>
<organism evidence="1 2">
    <name type="scientific">Gossypium lobatum</name>
    <dbReference type="NCBI Taxonomy" id="34289"/>
    <lineage>
        <taxon>Eukaryota</taxon>
        <taxon>Viridiplantae</taxon>
        <taxon>Streptophyta</taxon>
        <taxon>Embryophyta</taxon>
        <taxon>Tracheophyta</taxon>
        <taxon>Spermatophyta</taxon>
        <taxon>Magnoliopsida</taxon>
        <taxon>eudicotyledons</taxon>
        <taxon>Gunneridae</taxon>
        <taxon>Pentapetalae</taxon>
        <taxon>rosids</taxon>
        <taxon>malvids</taxon>
        <taxon>Malvales</taxon>
        <taxon>Malvaceae</taxon>
        <taxon>Malvoideae</taxon>
        <taxon>Gossypium</taxon>
    </lineage>
</organism>
<dbReference type="AlphaFoldDB" id="A0A7J8MD76"/>
<evidence type="ECO:0000313" key="1">
    <source>
        <dbReference type="EMBL" id="MBA0562586.1"/>
    </source>
</evidence>
<reference evidence="1 2" key="1">
    <citation type="journal article" date="2019" name="Genome Biol. Evol.">
        <title>Insights into the evolution of the New World diploid cottons (Gossypium, subgenus Houzingenia) based on genome sequencing.</title>
        <authorList>
            <person name="Grover C.E."/>
            <person name="Arick M.A. 2nd"/>
            <person name="Thrash A."/>
            <person name="Conover J.L."/>
            <person name="Sanders W.S."/>
            <person name="Peterson D.G."/>
            <person name="Frelichowski J.E."/>
            <person name="Scheffler J.A."/>
            <person name="Scheffler B.E."/>
            <person name="Wendel J.F."/>
        </authorList>
    </citation>
    <scope>NUCLEOTIDE SEQUENCE [LARGE SCALE GENOMIC DNA]</scope>
    <source>
        <strain evidence="1">157</strain>
        <tissue evidence="1">Leaf</tissue>
    </source>
</reference>
<dbReference type="Proteomes" id="UP000593572">
    <property type="component" value="Unassembled WGS sequence"/>
</dbReference>
<protein>
    <submittedName>
        <fullName evidence="1">Uncharacterized protein</fullName>
    </submittedName>
</protein>
<comment type="caution">
    <text evidence="1">The sequence shown here is derived from an EMBL/GenBank/DDBJ whole genome shotgun (WGS) entry which is preliminary data.</text>
</comment>